<reference evidence="2" key="2">
    <citation type="submission" date="2025-09" db="UniProtKB">
        <authorList>
            <consortium name="Ensembl"/>
        </authorList>
    </citation>
    <scope>IDENTIFICATION</scope>
</reference>
<proteinExistence type="predicted"/>
<feature type="domain" description="VWFC" evidence="1">
    <location>
        <begin position="12"/>
        <end position="64"/>
    </location>
</feature>
<dbReference type="Pfam" id="PF00093">
    <property type="entry name" value="VWC"/>
    <property type="match status" value="4"/>
</dbReference>
<dbReference type="AlphaFoldDB" id="A0A8C3XWC3"/>
<reference evidence="2" key="1">
    <citation type="submission" date="2025-08" db="UniProtKB">
        <authorList>
            <consortium name="Ensembl"/>
        </authorList>
    </citation>
    <scope>IDENTIFICATION</scope>
</reference>
<feature type="domain" description="VWFC" evidence="1">
    <location>
        <begin position="69"/>
        <end position="129"/>
    </location>
</feature>
<dbReference type="SMART" id="SM00214">
    <property type="entry name" value="VWC"/>
    <property type="match status" value="4"/>
</dbReference>
<dbReference type="InterPro" id="IPR001007">
    <property type="entry name" value="VWF_dom"/>
</dbReference>
<dbReference type="PANTHER" id="PTHR46439">
    <property type="entry name" value="CYSTEINE-RICH MOTOR NEURON 1 PROTEIN"/>
    <property type="match status" value="1"/>
</dbReference>
<feature type="domain" description="VWFC" evidence="1">
    <location>
        <begin position="195"/>
        <end position="255"/>
    </location>
</feature>
<dbReference type="Ensembl" id="ENSCSRT00000028613.1">
    <property type="protein sequence ID" value="ENSCSRP00000027484.1"/>
    <property type="gene ID" value="ENSCSRG00000020264.1"/>
</dbReference>
<accession>A0A8C3XWC3</accession>
<dbReference type="Gene3D" id="2.10.70.10">
    <property type="entry name" value="Complement Module, domain 1"/>
    <property type="match status" value="1"/>
</dbReference>
<evidence type="ECO:0000313" key="3">
    <source>
        <dbReference type="Proteomes" id="UP000694403"/>
    </source>
</evidence>
<keyword evidence="3" id="KW-1185">Reference proteome</keyword>
<dbReference type="GO" id="GO:0005886">
    <property type="term" value="C:plasma membrane"/>
    <property type="evidence" value="ECO:0007669"/>
    <property type="project" value="TreeGrafter"/>
</dbReference>
<evidence type="ECO:0000313" key="2">
    <source>
        <dbReference type="Ensembl" id="ENSCSRP00000027484.1"/>
    </source>
</evidence>
<feature type="domain" description="VWFC" evidence="1">
    <location>
        <begin position="133"/>
        <end position="193"/>
    </location>
</feature>
<name>A0A8C3XWC3_CHESE</name>
<organism evidence="2 3">
    <name type="scientific">Chelydra serpentina</name>
    <name type="common">Snapping turtle</name>
    <name type="synonym">Testudo serpentina</name>
    <dbReference type="NCBI Taxonomy" id="8475"/>
    <lineage>
        <taxon>Eukaryota</taxon>
        <taxon>Metazoa</taxon>
        <taxon>Chordata</taxon>
        <taxon>Craniata</taxon>
        <taxon>Vertebrata</taxon>
        <taxon>Euteleostomi</taxon>
        <taxon>Archelosauria</taxon>
        <taxon>Testudinata</taxon>
        <taxon>Testudines</taxon>
        <taxon>Cryptodira</taxon>
        <taxon>Durocryptodira</taxon>
        <taxon>Americhelydia</taxon>
        <taxon>Chelydroidea</taxon>
        <taxon>Chelydridae</taxon>
        <taxon>Chelydra</taxon>
    </lineage>
</organism>
<dbReference type="PANTHER" id="PTHR46439:SF1">
    <property type="entry name" value="CYSTEINE-RICH MOTOR NEURON 1 PROTEIN"/>
    <property type="match status" value="1"/>
</dbReference>
<evidence type="ECO:0000259" key="1">
    <source>
        <dbReference type="PROSITE" id="PS50184"/>
    </source>
</evidence>
<dbReference type="SUPFAM" id="SSF57603">
    <property type="entry name" value="FnI-like domain"/>
    <property type="match status" value="4"/>
</dbReference>
<protein>
    <recommendedName>
        <fullName evidence="1">VWFC domain-containing protein</fullName>
    </recommendedName>
</protein>
<dbReference type="PROSITE" id="PS50184">
    <property type="entry name" value="VWFC_2"/>
    <property type="match status" value="4"/>
</dbReference>
<dbReference type="InterPro" id="IPR052624">
    <property type="entry name" value="CRIM1"/>
</dbReference>
<dbReference type="SMART" id="SM00215">
    <property type="entry name" value="VWC_out"/>
    <property type="match status" value="3"/>
</dbReference>
<sequence length="287" mass="31375">LFIYDQAYVCLQNNTIWKPDSCQECRCHRDILICEPAVCKNPRCDFQKGEVLRIAPNTCCPECASGTEGVCQHEGQTHAPGTGWASSECMACSCAAGKVSCTPKSCPPLSCGRGELEYVAQGECCPKCVSTGESCSFDGQMFRDGEEWHLSRCSKCVCRNGATQCFTAECQPVLCSQDEAMAVSPGKCCPECVPKPCSVSGKVYEHGEQWKKNSCTACVCDRGEAKCLKQDCAPRTCEKDQNKVQRPGKCCEECVSSKGSCFYVGLIGPIYLLYIKKRCLDQHSSTR</sequence>
<dbReference type="Proteomes" id="UP000694403">
    <property type="component" value="Unplaced"/>
</dbReference>
<dbReference type="Gene3D" id="6.20.200.20">
    <property type="match status" value="2"/>
</dbReference>
<dbReference type="PROSITE" id="PS01208">
    <property type="entry name" value="VWFC_1"/>
    <property type="match status" value="2"/>
</dbReference>